<keyword evidence="1" id="KW-1133">Transmembrane helix</keyword>
<accession>A0A101FXL5</accession>
<dbReference type="EMBL" id="LGFU01000043">
    <property type="protein sequence ID" value="KUK46293.1"/>
    <property type="molecule type" value="Genomic_DNA"/>
</dbReference>
<feature type="transmembrane region" description="Helical" evidence="1">
    <location>
        <begin position="103"/>
        <end position="121"/>
    </location>
</feature>
<evidence type="ECO:0000313" key="3">
    <source>
        <dbReference type="Proteomes" id="UP000064249"/>
    </source>
</evidence>
<feature type="transmembrane region" description="Helical" evidence="1">
    <location>
        <begin position="75"/>
        <end position="96"/>
    </location>
</feature>
<sequence>MKFKKYFPYVLIVFIAAIAYLPFLGKQGFYRDDWYQIWAGTTQGEYTLIKMFSIDRPGLGLMYAITHRILGSELIYWHLCTFLVRVVLSFLVYHLVKKILPGYKLPALLTAILVTVYPGFLEQPFADTSLSLYLAYGFCILSIFFSVLAFMEERKKKLKTGY</sequence>
<keyword evidence="1" id="KW-0812">Transmembrane</keyword>
<name>A0A101FXL5_9CHLR</name>
<dbReference type="AlphaFoldDB" id="A0A101FXL5"/>
<gene>
    <name evidence="2" type="ORF">XD73_0834</name>
</gene>
<reference evidence="2 3" key="1">
    <citation type="journal article" date="2015" name="MBio">
        <title>Genome-Resolved Metagenomic Analysis Reveals Roles for Candidate Phyla and Other Microbial Community Members in Biogeochemical Transformations in Oil Reservoirs.</title>
        <authorList>
            <person name="Hu P."/>
            <person name="Tom L."/>
            <person name="Singh A."/>
            <person name="Thomas B.C."/>
            <person name="Baker B.J."/>
            <person name="Piceno Y.M."/>
            <person name="Andersen G.L."/>
            <person name="Banfield J.F."/>
        </authorList>
    </citation>
    <scope>NUCLEOTIDE SEQUENCE [LARGE SCALE GENOMIC DNA]</scope>
    <source>
        <strain evidence="2">46_16</strain>
    </source>
</reference>
<organism evidence="2 3">
    <name type="scientific">Anaerolinea thermophila</name>
    <dbReference type="NCBI Taxonomy" id="167964"/>
    <lineage>
        <taxon>Bacteria</taxon>
        <taxon>Bacillati</taxon>
        <taxon>Chloroflexota</taxon>
        <taxon>Anaerolineae</taxon>
        <taxon>Anaerolineales</taxon>
        <taxon>Anaerolineaceae</taxon>
        <taxon>Anaerolinea</taxon>
    </lineage>
</organism>
<evidence type="ECO:0000313" key="2">
    <source>
        <dbReference type="EMBL" id="KUK46293.1"/>
    </source>
</evidence>
<protein>
    <submittedName>
        <fullName evidence="2">Putative membrane protein</fullName>
    </submittedName>
</protein>
<feature type="transmembrane region" description="Helical" evidence="1">
    <location>
        <begin position="7"/>
        <end position="25"/>
    </location>
</feature>
<feature type="transmembrane region" description="Helical" evidence="1">
    <location>
        <begin position="133"/>
        <end position="151"/>
    </location>
</feature>
<proteinExistence type="predicted"/>
<keyword evidence="1" id="KW-0472">Membrane</keyword>
<dbReference type="Proteomes" id="UP000064249">
    <property type="component" value="Unassembled WGS sequence"/>
</dbReference>
<evidence type="ECO:0000256" key="1">
    <source>
        <dbReference type="SAM" id="Phobius"/>
    </source>
</evidence>
<comment type="caution">
    <text evidence="2">The sequence shown here is derived from an EMBL/GenBank/DDBJ whole genome shotgun (WGS) entry which is preliminary data.</text>
</comment>